<keyword evidence="8" id="KW-0175">Coiled coil</keyword>
<feature type="compositionally biased region" description="Basic and acidic residues" evidence="10">
    <location>
        <begin position="84"/>
        <end position="96"/>
    </location>
</feature>
<feature type="compositionally biased region" description="Low complexity" evidence="10">
    <location>
        <begin position="9"/>
        <end position="20"/>
    </location>
</feature>
<feature type="compositionally biased region" description="Acidic residues" evidence="10">
    <location>
        <begin position="163"/>
        <end position="174"/>
    </location>
</feature>
<dbReference type="GO" id="GO:0031491">
    <property type="term" value="F:nucleosome binding"/>
    <property type="evidence" value="ECO:0007669"/>
    <property type="project" value="InterPro"/>
</dbReference>
<dbReference type="Pfam" id="PF09110">
    <property type="entry name" value="HAND"/>
    <property type="match status" value="1"/>
</dbReference>
<feature type="domain" description="Helicase C-terminal" evidence="12">
    <location>
        <begin position="499"/>
        <end position="650"/>
    </location>
</feature>
<dbReference type="AlphaFoldDB" id="A0A6P4C853"/>
<evidence type="ECO:0000256" key="4">
    <source>
        <dbReference type="ARBA" id="ARBA00022741"/>
    </source>
</evidence>
<evidence type="ECO:0000256" key="8">
    <source>
        <dbReference type="ARBA" id="ARBA00023054"/>
    </source>
</evidence>
<keyword evidence="6" id="KW-0067">ATP-binding</keyword>
<dbReference type="PROSITE" id="PS51192">
    <property type="entry name" value="HELICASE_ATP_BIND_1"/>
    <property type="match status" value="1"/>
</dbReference>
<protein>
    <submittedName>
        <fullName evidence="15">ISWI chromatin-remodeling complex ATPase CHR11 isoform X2</fullName>
    </submittedName>
</protein>
<dbReference type="Gene3D" id="1.10.10.60">
    <property type="entry name" value="Homeodomain-like"/>
    <property type="match status" value="2"/>
</dbReference>
<dbReference type="Pfam" id="PF00271">
    <property type="entry name" value="Helicase_C"/>
    <property type="match status" value="1"/>
</dbReference>
<dbReference type="PROSITE" id="PS51194">
    <property type="entry name" value="HELICASE_CTER"/>
    <property type="match status" value="1"/>
</dbReference>
<dbReference type="InterPro" id="IPR017884">
    <property type="entry name" value="SANT_dom"/>
</dbReference>
<dbReference type="GO" id="GO:0000785">
    <property type="term" value="C:chromatin"/>
    <property type="evidence" value="ECO:0007669"/>
    <property type="project" value="TreeGrafter"/>
</dbReference>
<dbReference type="GO" id="GO:0003677">
    <property type="term" value="F:DNA binding"/>
    <property type="evidence" value="ECO:0007669"/>
    <property type="project" value="InterPro"/>
</dbReference>
<dbReference type="CDD" id="cd17997">
    <property type="entry name" value="DEXHc_SMARCA1_SMARCA5"/>
    <property type="match status" value="1"/>
</dbReference>
<dbReference type="SMART" id="SM00490">
    <property type="entry name" value="HELICc"/>
    <property type="match status" value="1"/>
</dbReference>
<dbReference type="InterPro" id="IPR001650">
    <property type="entry name" value="Helicase_C-like"/>
</dbReference>
<dbReference type="InterPro" id="IPR044754">
    <property type="entry name" value="Isw1/2_DEXHc"/>
</dbReference>
<keyword evidence="9" id="KW-0539">Nucleus</keyword>
<dbReference type="InterPro" id="IPR015195">
    <property type="entry name" value="SLIDE"/>
</dbReference>
<dbReference type="GO" id="GO:0042393">
    <property type="term" value="F:histone binding"/>
    <property type="evidence" value="ECO:0007669"/>
    <property type="project" value="TreeGrafter"/>
</dbReference>
<dbReference type="GO" id="GO:0034728">
    <property type="term" value="P:nucleosome organization"/>
    <property type="evidence" value="ECO:0007669"/>
    <property type="project" value="TreeGrafter"/>
</dbReference>
<evidence type="ECO:0000256" key="10">
    <source>
        <dbReference type="SAM" id="MobiDB-lite"/>
    </source>
</evidence>
<feature type="domain" description="SANT" evidence="13">
    <location>
        <begin position="844"/>
        <end position="896"/>
    </location>
</feature>
<evidence type="ECO:0000313" key="15">
    <source>
        <dbReference type="RefSeq" id="XP_015942831.1"/>
    </source>
</evidence>
<dbReference type="GO" id="GO:0005634">
    <property type="term" value="C:nucleus"/>
    <property type="evidence" value="ECO:0007669"/>
    <property type="project" value="UniProtKB-SubCell"/>
</dbReference>
<dbReference type="InterPro" id="IPR036306">
    <property type="entry name" value="ISWI_HAND-dom_sf"/>
</dbReference>
<evidence type="ECO:0000256" key="5">
    <source>
        <dbReference type="ARBA" id="ARBA00022801"/>
    </source>
</evidence>
<keyword evidence="5" id="KW-0378">Hydrolase</keyword>
<dbReference type="Proteomes" id="UP000515211">
    <property type="component" value="Chromosome 10"/>
</dbReference>
<dbReference type="FunFam" id="3.40.50.10810:FF:000028">
    <property type="entry name" value="Chromatin-remodeling complex ATPase"/>
    <property type="match status" value="1"/>
</dbReference>
<accession>A0A6P4C853</accession>
<dbReference type="InterPro" id="IPR001005">
    <property type="entry name" value="SANT/Myb"/>
</dbReference>
<dbReference type="InterPro" id="IPR014001">
    <property type="entry name" value="Helicase_ATP-bd"/>
</dbReference>
<dbReference type="SUPFAM" id="SSF46689">
    <property type="entry name" value="Homeodomain-like"/>
    <property type="match status" value="2"/>
</dbReference>
<dbReference type="InterPro" id="IPR027417">
    <property type="entry name" value="P-loop_NTPase"/>
</dbReference>
<feature type="compositionally biased region" description="Acidic residues" evidence="10">
    <location>
        <begin position="48"/>
        <end position="83"/>
    </location>
</feature>
<feature type="domain" description="Helicase ATP-binding" evidence="11">
    <location>
        <begin position="206"/>
        <end position="371"/>
    </location>
</feature>
<dbReference type="SMART" id="SM00717">
    <property type="entry name" value="SANT"/>
    <property type="match status" value="2"/>
</dbReference>
<dbReference type="Pfam" id="PF09111">
    <property type="entry name" value="SLIDE"/>
    <property type="match status" value="1"/>
</dbReference>
<sequence length="1069" mass="124115">MARPSKPQVSSDEAISSGSSSEEEEQVNQQINEEDEEELEAVARQASSDDDDDEAGNDNSHDDDEDPAAAGDADEDEQGEDAVDPGKREKARLKEMQKMKKQKIQEILDAQNAAIDADMNNRGKGRLKYLLQQTELFAHFAKGDQSSSQKARGRGRHASKVTEEEEDEEYLKEEEDGLSNTRLVTQPSCIQGKLRDYQLAGLNWLIRLYENGINGILADEMGLGKTLQTISLLGYLHEFRGIKGPHMVVAPKSTLGNWMNEIRRFCPILRAVKFLGNPEERRHIREELLVAGKFDVCVTSFEMAIKEKSTLRRFSWRYIIIDEAHRIKNENSLLSKTMRLYNTNYRLLITGTPLQNNLHELWSLLNFLLPEIFSSAETFDEWFQISGENDQQEVVQQLHKVLRPFLLRRLKSDVEKGLPPKKETILKVGMSQMQKQYYRALLQKDLEVVNAGGERKRLLNIAMQLRKCCNHPYLFQGAEPGPPYTTGDHLITNAGKMVLLDKLLPKLKERDSRVLIFSQMTRLLDILEDYLMFRGYHYCRIDGNTGGDERDASIDTFNKPGSEKFVFLLSTRAGGLGINLATADVVILYDSDWNPQVDLQAQDRAHRIGQKKEVQVFRFCTEYTIEEKVIERAYKKLALDALVIQQGRLAEQKTVNKDELLQMVRFGAEMVFSSKDSTITDEDIDRIIAKGEEATAELDAKMKKFTEDAIKFKMDDTAELYDFDDDKDENKVDFKKIVSDNWIEPPKRERKRNYSESEYFKQTLRQGGPAKPKEPRIPRMPQLHDFQFFNTQRLSELYEKEVRYLMQTHQKNQIKDSIDVDEPEDVGDPLTAEELEEKERLLEEGFSSWSRRDFNTFIRACEKYGRNDIKGIASEMEGKTEEEVERYAKVFKERYKELNDYDRIIKNIERGEARISRKDEIMKAIGKKLDRYKNPWLELKIQYGQNKGKLYNEECDRFMICMVHKLGYGNWDELKAAFRTSPLFRFDWFVKSRTTQELARRCDTLIRLVEKENQEYDERERQARKEKKLAKTMTPSKRTLARQTESPSSLKKRKQLTMDDYGSVGKRRK</sequence>
<keyword evidence="3" id="KW-0677">Repeat</keyword>
<dbReference type="FunFam" id="1.10.10.60:FF:000022">
    <property type="entry name" value="ISWI chromatin-remodeling complex ATPase CHR11 isoform A"/>
    <property type="match status" value="1"/>
</dbReference>
<dbReference type="InterPro" id="IPR038718">
    <property type="entry name" value="SNF2-like_sf"/>
</dbReference>
<dbReference type="GO" id="GO:0016887">
    <property type="term" value="F:ATP hydrolysis activity"/>
    <property type="evidence" value="ECO:0007669"/>
    <property type="project" value="TreeGrafter"/>
</dbReference>
<dbReference type="InterPro" id="IPR049730">
    <property type="entry name" value="SNF2/RAD54-like_C"/>
</dbReference>
<dbReference type="FunFam" id="1.10.10.60:FF:000155">
    <property type="entry name" value="ISWI chromatin-remodeling complex ATPase CHR11"/>
    <property type="match status" value="1"/>
</dbReference>
<dbReference type="CDD" id="cd18793">
    <property type="entry name" value="SF2_C_SNF"/>
    <property type="match status" value="1"/>
</dbReference>
<dbReference type="SMART" id="SM00487">
    <property type="entry name" value="DEXDc"/>
    <property type="match status" value="1"/>
</dbReference>
<feature type="compositionally biased region" description="Polar residues" evidence="10">
    <location>
        <begin position="1033"/>
        <end position="1049"/>
    </location>
</feature>
<dbReference type="SUPFAM" id="SSF101224">
    <property type="entry name" value="HAND domain of the nucleosome remodeling ATPase ISWI"/>
    <property type="match status" value="1"/>
</dbReference>
<dbReference type="Gene3D" id="1.10.1040.30">
    <property type="entry name" value="ISWI, HAND domain"/>
    <property type="match status" value="1"/>
</dbReference>
<dbReference type="FunFam" id="3.40.50.300:FF:000519">
    <property type="entry name" value="ISWI chromatin-remodeling complex ATPase CHR11"/>
    <property type="match status" value="1"/>
</dbReference>
<reference evidence="15" key="2">
    <citation type="submission" date="2025-08" db="UniProtKB">
        <authorList>
            <consortium name="RefSeq"/>
        </authorList>
    </citation>
    <scope>IDENTIFICATION</scope>
    <source>
        <tissue evidence="15">Whole plant</tissue>
    </source>
</reference>
<evidence type="ECO:0000259" key="13">
    <source>
        <dbReference type="PROSITE" id="PS51293"/>
    </source>
</evidence>
<dbReference type="FunFam" id="1.10.1040.30:FF:000002">
    <property type="entry name" value="ISWI chromatin-remodeling complex ATPase CHR11"/>
    <property type="match status" value="1"/>
</dbReference>
<evidence type="ECO:0000256" key="2">
    <source>
        <dbReference type="ARBA" id="ARBA00009687"/>
    </source>
</evidence>
<evidence type="ECO:0000256" key="7">
    <source>
        <dbReference type="ARBA" id="ARBA00022853"/>
    </source>
</evidence>
<feature type="region of interest" description="Disordered" evidence="10">
    <location>
        <begin position="1016"/>
        <end position="1069"/>
    </location>
</feature>
<keyword evidence="4" id="KW-0547">Nucleotide-binding</keyword>
<dbReference type="CDD" id="cd00167">
    <property type="entry name" value="SANT"/>
    <property type="match status" value="1"/>
</dbReference>
<dbReference type="GO" id="GO:0140750">
    <property type="term" value="F:nucleosome array spacer activity"/>
    <property type="evidence" value="ECO:0007669"/>
    <property type="project" value="UniProtKB-ARBA"/>
</dbReference>
<reference evidence="14" key="1">
    <citation type="journal article" date="2016" name="Nat. Genet.">
        <title>The genome sequences of Arachis duranensis and Arachis ipaensis, the diploid ancestors of cultivated peanut.</title>
        <authorList>
            <person name="Bertioli D.J."/>
            <person name="Cannon S.B."/>
            <person name="Froenicke L."/>
            <person name="Huang G."/>
            <person name="Farmer A.D."/>
            <person name="Cannon E.K."/>
            <person name="Liu X."/>
            <person name="Gao D."/>
            <person name="Clevenger J."/>
            <person name="Dash S."/>
            <person name="Ren L."/>
            <person name="Moretzsohn M.C."/>
            <person name="Shirasawa K."/>
            <person name="Huang W."/>
            <person name="Vidigal B."/>
            <person name="Abernathy B."/>
            <person name="Chu Y."/>
            <person name="Niederhuth C.E."/>
            <person name="Umale P."/>
            <person name="Araujo A.C."/>
            <person name="Kozik A."/>
            <person name="Kim K.D."/>
            <person name="Burow M.D."/>
            <person name="Varshney R.K."/>
            <person name="Wang X."/>
            <person name="Zhang X."/>
            <person name="Barkley N."/>
            <person name="Guimaraes P.M."/>
            <person name="Isobe S."/>
            <person name="Guo B."/>
            <person name="Liao B."/>
            <person name="Stalker H.T."/>
            <person name="Schmitz R.J."/>
            <person name="Scheffler B.E."/>
            <person name="Leal-Bertioli S.C."/>
            <person name="Xun X."/>
            <person name="Jackson S.A."/>
            <person name="Michelmore R."/>
            <person name="Ozias-Akins P."/>
        </authorList>
    </citation>
    <scope>NUCLEOTIDE SEQUENCE [LARGE SCALE GENOMIC DNA]</scope>
    <source>
        <strain evidence="14">cv. V14167</strain>
    </source>
</reference>
<feature type="compositionally biased region" description="Acidic residues" evidence="10">
    <location>
        <begin position="21"/>
        <end position="40"/>
    </location>
</feature>
<dbReference type="Pfam" id="PF00176">
    <property type="entry name" value="SNF2-rel_dom"/>
    <property type="match status" value="1"/>
</dbReference>
<evidence type="ECO:0000256" key="9">
    <source>
        <dbReference type="ARBA" id="ARBA00023242"/>
    </source>
</evidence>
<comment type="subcellular location">
    <subcellularLocation>
        <location evidence="1">Nucleus</location>
    </subcellularLocation>
</comment>
<evidence type="ECO:0000259" key="12">
    <source>
        <dbReference type="PROSITE" id="PS51194"/>
    </source>
</evidence>
<comment type="similarity">
    <text evidence="2">Belongs to the SNF2/RAD54 helicase family. ISWI subfamily.</text>
</comment>
<keyword evidence="7" id="KW-0156">Chromatin regulator</keyword>
<gene>
    <name evidence="15" type="primary">LOC107468110</name>
</gene>
<dbReference type="GO" id="GO:0005524">
    <property type="term" value="F:ATP binding"/>
    <property type="evidence" value="ECO:0007669"/>
    <property type="project" value="UniProtKB-KW"/>
</dbReference>
<evidence type="ECO:0000256" key="1">
    <source>
        <dbReference type="ARBA" id="ARBA00004123"/>
    </source>
</evidence>
<dbReference type="SUPFAM" id="SSF52540">
    <property type="entry name" value="P-loop containing nucleoside triphosphate hydrolases"/>
    <property type="match status" value="2"/>
</dbReference>
<dbReference type="GO" id="GO:1900036">
    <property type="term" value="P:positive regulation of cellular response to heat"/>
    <property type="evidence" value="ECO:0007669"/>
    <property type="project" value="UniProtKB-ARBA"/>
</dbReference>
<evidence type="ECO:0000256" key="3">
    <source>
        <dbReference type="ARBA" id="ARBA00022737"/>
    </source>
</evidence>
<dbReference type="InterPro" id="IPR009057">
    <property type="entry name" value="Homeodomain-like_sf"/>
</dbReference>
<dbReference type="KEGG" id="adu:107468110"/>
<organism evidence="14 15">
    <name type="scientific">Arachis duranensis</name>
    <name type="common">Wild peanut</name>
    <dbReference type="NCBI Taxonomy" id="130453"/>
    <lineage>
        <taxon>Eukaryota</taxon>
        <taxon>Viridiplantae</taxon>
        <taxon>Streptophyta</taxon>
        <taxon>Embryophyta</taxon>
        <taxon>Tracheophyta</taxon>
        <taxon>Spermatophyta</taxon>
        <taxon>Magnoliopsida</taxon>
        <taxon>eudicotyledons</taxon>
        <taxon>Gunneridae</taxon>
        <taxon>Pentapetalae</taxon>
        <taxon>rosids</taxon>
        <taxon>fabids</taxon>
        <taxon>Fabales</taxon>
        <taxon>Fabaceae</taxon>
        <taxon>Papilionoideae</taxon>
        <taxon>50 kb inversion clade</taxon>
        <taxon>dalbergioids sensu lato</taxon>
        <taxon>Dalbergieae</taxon>
        <taxon>Pterocarpus clade</taxon>
        <taxon>Arachis</taxon>
    </lineage>
</organism>
<dbReference type="PANTHER" id="PTHR45623">
    <property type="entry name" value="CHROMODOMAIN-HELICASE-DNA-BINDING PROTEIN 3-RELATED-RELATED"/>
    <property type="match status" value="1"/>
</dbReference>
<evidence type="ECO:0000313" key="14">
    <source>
        <dbReference type="Proteomes" id="UP000515211"/>
    </source>
</evidence>
<dbReference type="RefSeq" id="XP_015942831.1">
    <property type="nucleotide sequence ID" value="XM_016087345.3"/>
</dbReference>
<dbReference type="InterPro" id="IPR000330">
    <property type="entry name" value="SNF2_N"/>
</dbReference>
<evidence type="ECO:0000259" key="11">
    <source>
        <dbReference type="PROSITE" id="PS51192"/>
    </source>
</evidence>
<feature type="region of interest" description="Disordered" evidence="10">
    <location>
        <begin position="142"/>
        <end position="174"/>
    </location>
</feature>
<name>A0A6P4C853_ARADU</name>
<dbReference type="Gene3D" id="3.40.50.300">
    <property type="entry name" value="P-loop containing nucleotide triphosphate hydrolases"/>
    <property type="match status" value="1"/>
</dbReference>
<dbReference type="PROSITE" id="PS51293">
    <property type="entry name" value="SANT"/>
    <property type="match status" value="1"/>
</dbReference>
<keyword evidence="14" id="KW-1185">Reference proteome</keyword>
<evidence type="ECO:0000256" key="6">
    <source>
        <dbReference type="ARBA" id="ARBA00022840"/>
    </source>
</evidence>
<proteinExistence type="inferred from homology"/>
<feature type="region of interest" description="Disordered" evidence="10">
    <location>
        <begin position="1"/>
        <end position="96"/>
    </location>
</feature>
<dbReference type="GeneID" id="107468110"/>
<dbReference type="InterPro" id="IPR015194">
    <property type="entry name" value="ISWI_HAND-dom"/>
</dbReference>
<dbReference type="Gene3D" id="1.20.5.1190">
    <property type="entry name" value="iswi atpase"/>
    <property type="match status" value="1"/>
</dbReference>
<dbReference type="PANTHER" id="PTHR45623:SF49">
    <property type="entry name" value="SWI_SNF-RELATED MATRIX-ASSOCIATED ACTIN-DEPENDENT REGULATOR OF CHROMATIN SUBFAMILY A MEMBER 5"/>
    <property type="match status" value="1"/>
</dbReference>
<dbReference type="Gene3D" id="3.40.50.10810">
    <property type="entry name" value="Tandem AAA-ATPase domain"/>
    <property type="match status" value="1"/>
</dbReference>